<name>A0ABZ2C522_9PROT</name>
<dbReference type="RefSeq" id="WP_331256029.1">
    <property type="nucleotide sequence ID" value="NZ_CP133270.1"/>
</dbReference>
<evidence type="ECO:0000256" key="1">
    <source>
        <dbReference type="SAM" id="Coils"/>
    </source>
</evidence>
<dbReference type="EMBL" id="CP133270">
    <property type="protein sequence ID" value="WVX67256.1"/>
    <property type="molecule type" value="Genomic_DNA"/>
</dbReference>
<feature type="coiled-coil region" evidence="1">
    <location>
        <begin position="55"/>
        <end position="82"/>
    </location>
</feature>
<keyword evidence="2" id="KW-0732">Signal</keyword>
<keyword evidence="4" id="KW-1185">Reference proteome</keyword>
<keyword evidence="1" id="KW-0175">Coiled coil</keyword>
<sequence>MKTIFSSIVMMGLLLAAPSLRAEDKTETLYIQAPSNGIQPPPSIPTPDFAEPSKADAVEIDVDALKARVDALEKKLETCGCEKTPLK</sequence>
<evidence type="ECO:0000313" key="4">
    <source>
        <dbReference type="Proteomes" id="UP001330434"/>
    </source>
</evidence>
<gene>
    <name evidence="3" type="ORF">Bealeia1_01454</name>
</gene>
<evidence type="ECO:0000256" key="2">
    <source>
        <dbReference type="SAM" id="SignalP"/>
    </source>
</evidence>
<dbReference type="Proteomes" id="UP001330434">
    <property type="component" value="Chromosome"/>
</dbReference>
<feature type="chain" id="PRO_5045938517" evidence="2">
    <location>
        <begin position="23"/>
        <end position="87"/>
    </location>
</feature>
<organism evidence="3 4">
    <name type="scientific">Candidatus Bealeia paramacronuclearis</name>
    <dbReference type="NCBI Taxonomy" id="1921001"/>
    <lineage>
        <taxon>Bacteria</taxon>
        <taxon>Pseudomonadati</taxon>
        <taxon>Pseudomonadota</taxon>
        <taxon>Alphaproteobacteria</taxon>
        <taxon>Holosporales</taxon>
        <taxon>Holosporaceae</taxon>
        <taxon>Candidatus Bealeia</taxon>
    </lineage>
</organism>
<accession>A0ABZ2C522</accession>
<feature type="signal peptide" evidence="2">
    <location>
        <begin position="1"/>
        <end position="22"/>
    </location>
</feature>
<evidence type="ECO:0000313" key="3">
    <source>
        <dbReference type="EMBL" id="WVX67256.1"/>
    </source>
</evidence>
<proteinExistence type="predicted"/>
<protein>
    <submittedName>
        <fullName evidence="3">Uncharacterized protein</fullName>
    </submittedName>
</protein>
<reference evidence="3 4" key="1">
    <citation type="journal article" date="2024" name="Environ. Microbiol.">
        <title>Novel evolutionary insights on the interactions of the Holosporales (Alphaproteobacteria) with eukaryotic hosts from comparative genomics.</title>
        <authorList>
            <person name="Giovannini M."/>
            <person name="Petroni G."/>
            <person name="Castelli M."/>
        </authorList>
    </citation>
    <scope>NUCLEOTIDE SEQUENCE [LARGE SCALE GENOMIC DNA]</scope>
    <source>
        <strain evidence="3 4">US_Bl 15I1</strain>
    </source>
</reference>